<evidence type="ECO:0000256" key="2">
    <source>
        <dbReference type="ARBA" id="ARBA00022649"/>
    </source>
</evidence>
<sequence length="51" mass="5674">MQVRQRGSHVVMRRGSQGTVVPLHKPVKTGTLAGIIRQAEVSQDEFFKAIK</sequence>
<keyword evidence="6" id="KW-0694">RNA-binding</keyword>
<keyword evidence="5" id="KW-0378">Hydrolase</keyword>
<dbReference type="AlphaFoldDB" id="A0A2V3V9V8"/>
<dbReference type="SUPFAM" id="SSF54786">
    <property type="entry name" value="YcfA/nrd intein domain"/>
    <property type="match status" value="1"/>
</dbReference>
<dbReference type="InterPro" id="IPR012933">
    <property type="entry name" value="HicA_mRNA_interferase"/>
</dbReference>
<comment type="similarity">
    <text evidence="1">Belongs to the HicA mRNA interferase family.</text>
</comment>
<evidence type="ECO:0000256" key="5">
    <source>
        <dbReference type="ARBA" id="ARBA00022801"/>
    </source>
</evidence>
<keyword evidence="10" id="KW-1185">Reference proteome</keyword>
<organism evidence="9 10">
    <name type="scientific">Blastomonas natatoria</name>
    <dbReference type="NCBI Taxonomy" id="34015"/>
    <lineage>
        <taxon>Bacteria</taxon>
        <taxon>Pseudomonadati</taxon>
        <taxon>Pseudomonadota</taxon>
        <taxon>Alphaproteobacteria</taxon>
        <taxon>Sphingomonadales</taxon>
        <taxon>Sphingomonadaceae</taxon>
        <taxon>Blastomonas</taxon>
    </lineage>
</organism>
<keyword evidence="4" id="KW-0255">Endonuclease</keyword>
<proteinExistence type="inferred from homology"/>
<feature type="region of interest" description="Disordered" evidence="8">
    <location>
        <begin position="1"/>
        <end position="23"/>
    </location>
</feature>
<evidence type="ECO:0000313" key="10">
    <source>
        <dbReference type="Proteomes" id="UP000248014"/>
    </source>
</evidence>
<dbReference type="InterPro" id="IPR038570">
    <property type="entry name" value="HicA_sf"/>
</dbReference>
<dbReference type="Proteomes" id="UP000248014">
    <property type="component" value="Unassembled WGS sequence"/>
</dbReference>
<dbReference type="GO" id="GO:0004519">
    <property type="term" value="F:endonuclease activity"/>
    <property type="evidence" value="ECO:0007669"/>
    <property type="project" value="UniProtKB-KW"/>
</dbReference>
<evidence type="ECO:0000256" key="6">
    <source>
        <dbReference type="ARBA" id="ARBA00022884"/>
    </source>
</evidence>
<protein>
    <submittedName>
        <fullName evidence="9">HicA-like toxin of HicAB toxin-antitoxin system</fullName>
    </submittedName>
</protein>
<dbReference type="GO" id="GO:0016787">
    <property type="term" value="F:hydrolase activity"/>
    <property type="evidence" value="ECO:0007669"/>
    <property type="project" value="UniProtKB-KW"/>
</dbReference>
<dbReference type="Gene3D" id="3.30.920.30">
    <property type="entry name" value="Hypothetical protein"/>
    <property type="match status" value="1"/>
</dbReference>
<keyword evidence="2" id="KW-1277">Toxin-antitoxin system</keyword>
<accession>A0A2V3V9V8</accession>
<keyword evidence="3" id="KW-0540">Nuclease</keyword>
<comment type="caution">
    <text evidence="9">The sequence shown here is derived from an EMBL/GenBank/DDBJ whole genome shotgun (WGS) entry which is preliminary data.</text>
</comment>
<evidence type="ECO:0000256" key="4">
    <source>
        <dbReference type="ARBA" id="ARBA00022759"/>
    </source>
</evidence>
<name>A0A2V3V9V8_9SPHN</name>
<evidence type="ECO:0000256" key="8">
    <source>
        <dbReference type="SAM" id="MobiDB-lite"/>
    </source>
</evidence>
<evidence type="ECO:0000313" key="9">
    <source>
        <dbReference type="EMBL" id="PXW78596.1"/>
    </source>
</evidence>
<reference evidence="9 10" key="1">
    <citation type="submission" date="2018-05" db="EMBL/GenBank/DDBJ databases">
        <title>Genomic Encyclopedia of Type Strains, Phase IV (KMG-IV): sequencing the most valuable type-strain genomes for metagenomic binning, comparative biology and taxonomic classification.</title>
        <authorList>
            <person name="Goeker M."/>
        </authorList>
    </citation>
    <scope>NUCLEOTIDE SEQUENCE [LARGE SCALE GENOMIC DNA]</scope>
    <source>
        <strain evidence="9 10">DSM 3183</strain>
    </source>
</reference>
<dbReference type="GO" id="GO:0003729">
    <property type="term" value="F:mRNA binding"/>
    <property type="evidence" value="ECO:0007669"/>
    <property type="project" value="InterPro"/>
</dbReference>
<gene>
    <name evidence="9" type="ORF">C7451_102268</name>
</gene>
<dbReference type="Pfam" id="PF07927">
    <property type="entry name" value="HicA_toxin"/>
    <property type="match status" value="1"/>
</dbReference>
<evidence type="ECO:0000256" key="1">
    <source>
        <dbReference type="ARBA" id="ARBA00006620"/>
    </source>
</evidence>
<keyword evidence="7" id="KW-0346">Stress response</keyword>
<evidence type="ECO:0000256" key="3">
    <source>
        <dbReference type="ARBA" id="ARBA00022722"/>
    </source>
</evidence>
<dbReference type="EMBL" id="QJJM01000002">
    <property type="protein sequence ID" value="PXW78596.1"/>
    <property type="molecule type" value="Genomic_DNA"/>
</dbReference>
<evidence type="ECO:0000256" key="7">
    <source>
        <dbReference type="ARBA" id="ARBA00023016"/>
    </source>
</evidence>